<dbReference type="PANTHER" id="PTHR43686">
    <property type="entry name" value="SULFURTRANSFERASE-RELATED"/>
    <property type="match status" value="1"/>
</dbReference>
<reference evidence="1" key="1">
    <citation type="submission" date="2023-04" db="EMBL/GenBank/DDBJ databases">
        <title>Assessment of the microbiological origin of a defect in Grana Padano cheese.</title>
        <authorList>
            <person name="Zago M."/>
            <person name="Rossetti L."/>
            <person name="Bonvini B."/>
            <person name="Carminati D."/>
            <person name="Giraffa G."/>
        </authorList>
    </citation>
    <scope>NUCLEOTIDE SEQUENCE</scope>
    <source>
        <strain evidence="1">4990</strain>
    </source>
</reference>
<proteinExistence type="predicted"/>
<dbReference type="InterPro" id="IPR014729">
    <property type="entry name" value="Rossmann-like_a/b/a_fold"/>
</dbReference>
<evidence type="ECO:0000313" key="2">
    <source>
        <dbReference type="Proteomes" id="UP001182303"/>
    </source>
</evidence>
<evidence type="ECO:0000313" key="1">
    <source>
        <dbReference type="EMBL" id="MDS1003134.1"/>
    </source>
</evidence>
<dbReference type="EMBL" id="JARUIS010000007">
    <property type="protein sequence ID" value="MDS1003134.1"/>
    <property type="molecule type" value="Genomic_DNA"/>
</dbReference>
<protein>
    <recommendedName>
        <fullName evidence="3">tRNA 2-thiocytidine(32) synthetase TtcA</fullName>
    </recommendedName>
</protein>
<dbReference type="SUPFAM" id="SSF52402">
    <property type="entry name" value="Adenine nucleotide alpha hydrolases-like"/>
    <property type="match status" value="1"/>
</dbReference>
<dbReference type="AlphaFoldDB" id="A0AAE4FJ08"/>
<accession>A0AAE4FJ08</accession>
<name>A0AAE4FJ08_CLOSG</name>
<organism evidence="1 2">
    <name type="scientific">Clostridium sporogenes</name>
    <dbReference type="NCBI Taxonomy" id="1509"/>
    <lineage>
        <taxon>Bacteria</taxon>
        <taxon>Bacillati</taxon>
        <taxon>Bacillota</taxon>
        <taxon>Clostridia</taxon>
        <taxon>Eubacteriales</taxon>
        <taxon>Clostridiaceae</taxon>
        <taxon>Clostridium</taxon>
    </lineage>
</organism>
<dbReference type="PANTHER" id="PTHR43686:SF1">
    <property type="entry name" value="AMINOTRAN_5 DOMAIN-CONTAINING PROTEIN"/>
    <property type="match status" value="1"/>
</dbReference>
<comment type="caution">
    <text evidence="1">The sequence shown here is derived from an EMBL/GenBank/DDBJ whole genome shotgun (WGS) entry which is preliminary data.</text>
</comment>
<sequence>MQRLLGKLRRAVGDFNLIQNGYKIAVVLSGRKDSMVLLHLLKKFQSFSPEKFDLIAITLDTMAVSDFSPLETVCSNINVPLYI</sequence>
<dbReference type="Gene3D" id="3.40.50.620">
    <property type="entry name" value="HUPs"/>
    <property type="match status" value="1"/>
</dbReference>
<dbReference type="Proteomes" id="UP001182303">
    <property type="component" value="Unassembled WGS sequence"/>
</dbReference>
<gene>
    <name evidence="1" type="ORF">P9J83_06425</name>
</gene>
<evidence type="ECO:0008006" key="3">
    <source>
        <dbReference type="Google" id="ProtNLM"/>
    </source>
</evidence>